<dbReference type="Gramene" id="ORUFI07G05850.1">
    <property type="protein sequence ID" value="ORUFI07G05850.1"/>
    <property type="gene ID" value="ORUFI07G05850"/>
</dbReference>
<name>A0A0E0Q550_ORYRU</name>
<evidence type="ECO:0000256" key="1">
    <source>
        <dbReference type="SAM" id="MobiDB-lite"/>
    </source>
</evidence>
<feature type="region of interest" description="Disordered" evidence="1">
    <location>
        <begin position="1"/>
        <end position="37"/>
    </location>
</feature>
<evidence type="ECO:0000313" key="2">
    <source>
        <dbReference type="EnsemblPlants" id="ORUFI07G05850.1"/>
    </source>
</evidence>
<protein>
    <submittedName>
        <fullName evidence="2">Uncharacterized protein</fullName>
    </submittedName>
</protein>
<reference evidence="2" key="2">
    <citation type="submission" date="2015-06" db="UniProtKB">
        <authorList>
            <consortium name="EnsemblPlants"/>
        </authorList>
    </citation>
    <scope>IDENTIFICATION</scope>
</reference>
<feature type="compositionally biased region" description="Low complexity" evidence="1">
    <location>
        <begin position="10"/>
        <end position="21"/>
    </location>
</feature>
<accession>A0A0E0Q550</accession>
<dbReference type="Proteomes" id="UP000008022">
    <property type="component" value="Unassembled WGS sequence"/>
</dbReference>
<dbReference type="AlphaFoldDB" id="A0A0E0Q550"/>
<reference evidence="3" key="1">
    <citation type="submission" date="2013-06" db="EMBL/GenBank/DDBJ databases">
        <authorList>
            <person name="Zhao Q."/>
        </authorList>
    </citation>
    <scope>NUCLEOTIDE SEQUENCE</scope>
    <source>
        <strain evidence="3">cv. W1943</strain>
    </source>
</reference>
<proteinExistence type="predicted"/>
<dbReference type="HOGENOM" id="CLU_1930991_0_0_1"/>
<evidence type="ECO:0000313" key="3">
    <source>
        <dbReference type="Proteomes" id="UP000008022"/>
    </source>
</evidence>
<keyword evidence="3" id="KW-1185">Reference proteome</keyword>
<dbReference type="EnsemblPlants" id="ORUFI07G05850.1">
    <property type="protein sequence ID" value="ORUFI07G05850.1"/>
    <property type="gene ID" value="ORUFI07G05850"/>
</dbReference>
<sequence>MRSTTAGPPRRWSTTTAATSARRSRRGAGSGRGQDRRRCHAAIHHRAVVPPCAVLPSAPAFVLPCWCCHRDKDDERTKTETAENVTDWTEIVIEWHGSYFKNLQWHPADNANMCGIFLICHICSGMDPINP</sequence>
<organism evidence="2 3">
    <name type="scientific">Oryza rufipogon</name>
    <name type="common">Brownbeard rice</name>
    <name type="synonym">Asian wild rice</name>
    <dbReference type="NCBI Taxonomy" id="4529"/>
    <lineage>
        <taxon>Eukaryota</taxon>
        <taxon>Viridiplantae</taxon>
        <taxon>Streptophyta</taxon>
        <taxon>Embryophyta</taxon>
        <taxon>Tracheophyta</taxon>
        <taxon>Spermatophyta</taxon>
        <taxon>Magnoliopsida</taxon>
        <taxon>Liliopsida</taxon>
        <taxon>Poales</taxon>
        <taxon>Poaceae</taxon>
        <taxon>BOP clade</taxon>
        <taxon>Oryzoideae</taxon>
        <taxon>Oryzeae</taxon>
        <taxon>Oryzinae</taxon>
        <taxon>Oryza</taxon>
    </lineage>
</organism>